<dbReference type="EMBL" id="FMCX01000002">
    <property type="protein sequence ID" value="SCF01603.1"/>
    <property type="molecule type" value="Genomic_DNA"/>
</dbReference>
<protein>
    <submittedName>
        <fullName evidence="3">BON domain-containing protein</fullName>
    </submittedName>
</protein>
<dbReference type="STRING" id="262898.GA0070564_102612"/>
<evidence type="ECO:0000313" key="4">
    <source>
        <dbReference type="Proteomes" id="UP000199504"/>
    </source>
</evidence>
<accession>A0A1C4WZG8</accession>
<evidence type="ECO:0000256" key="1">
    <source>
        <dbReference type="SAM" id="MobiDB-lite"/>
    </source>
</evidence>
<feature type="region of interest" description="Disordered" evidence="1">
    <location>
        <begin position="1"/>
        <end position="33"/>
    </location>
</feature>
<dbReference type="OrthoDB" id="3403070at2"/>
<reference evidence="4" key="1">
    <citation type="submission" date="2016-06" db="EMBL/GenBank/DDBJ databases">
        <authorList>
            <person name="Varghese N."/>
            <person name="Submissions Spin"/>
        </authorList>
    </citation>
    <scope>NUCLEOTIDE SEQUENCE [LARGE SCALE GENOMIC DNA]</scope>
    <source>
        <strain evidence="4">DSM 44830</strain>
    </source>
</reference>
<organism evidence="3 4">
    <name type="scientific">Micromonospora mirobrigensis</name>
    <dbReference type="NCBI Taxonomy" id="262898"/>
    <lineage>
        <taxon>Bacteria</taxon>
        <taxon>Bacillati</taxon>
        <taxon>Actinomycetota</taxon>
        <taxon>Actinomycetes</taxon>
        <taxon>Micromonosporales</taxon>
        <taxon>Micromonosporaceae</taxon>
        <taxon>Micromonospora</taxon>
    </lineage>
</organism>
<dbReference type="RefSeq" id="WP_091606412.1">
    <property type="nucleotide sequence ID" value="NZ_FMCX01000002.1"/>
</dbReference>
<evidence type="ECO:0000259" key="2">
    <source>
        <dbReference type="PROSITE" id="PS50914"/>
    </source>
</evidence>
<dbReference type="Pfam" id="PF04972">
    <property type="entry name" value="BON"/>
    <property type="match status" value="1"/>
</dbReference>
<feature type="domain" description="BON" evidence="2">
    <location>
        <begin position="34"/>
        <end position="102"/>
    </location>
</feature>
<dbReference type="InterPro" id="IPR007055">
    <property type="entry name" value="BON_dom"/>
</dbReference>
<sequence length="105" mass="11638">MPTGSRHCWISSAAPDSAREHPWQADPSPPPAEHDIRIATAVAQRLSSDWTTRRQQIVVSVQNRVVVLTGIVSDPDTRQVAGEIAWDTGDVFDVCNALRLSRPRR</sequence>
<dbReference type="AlphaFoldDB" id="A0A1C4WZG8"/>
<keyword evidence="4" id="KW-1185">Reference proteome</keyword>
<proteinExistence type="predicted"/>
<dbReference type="PROSITE" id="PS50914">
    <property type="entry name" value="BON"/>
    <property type="match status" value="1"/>
</dbReference>
<gene>
    <name evidence="3" type="ORF">GA0070564_102612</name>
</gene>
<dbReference type="Gene3D" id="3.30.1340.30">
    <property type="match status" value="1"/>
</dbReference>
<evidence type="ECO:0000313" key="3">
    <source>
        <dbReference type="EMBL" id="SCF01603.1"/>
    </source>
</evidence>
<dbReference type="Proteomes" id="UP000199504">
    <property type="component" value="Unassembled WGS sequence"/>
</dbReference>
<name>A0A1C4WZG8_9ACTN</name>